<comment type="function">
    <text evidence="1">Odorant receptor.</text>
</comment>
<evidence type="ECO:0000256" key="11">
    <source>
        <dbReference type="RuleBase" id="RU363047"/>
    </source>
</evidence>
<organism evidence="13 14">
    <name type="scientific">Loxodonta africana</name>
    <name type="common">African elephant</name>
    <dbReference type="NCBI Taxonomy" id="9785"/>
    <lineage>
        <taxon>Eukaryota</taxon>
        <taxon>Metazoa</taxon>
        <taxon>Chordata</taxon>
        <taxon>Craniata</taxon>
        <taxon>Vertebrata</taxon>
        <taxon>Euteleostomi</taxon>
        <taxon>Mammalia</taxon>
        <taxon>Eutheria</taxon>
        <taxon>Afrotheria</taxon>
        <taxon>Proboscidea</taxon>
        <taxon>Elephantidae</taxon>
        <taxon>Loxodonta</taxon>
    </lineage>
</organism>
<feature type="transmembrane region" description="Helical" evidence="11">
    <location>
        <begin position="238"/>
        <end position="261"/>
    </location>
</feature>
<protein>
    <recommendedName>
        <fullName evidence="11">Olfactory receptor</fullName>
    </recommendedName>
</protein>
<dbReference type="HOGENOM" id="CLU_012526_1_2_1"/>
<dbReference type="GO" id="GO:0005886">
    <property type="term" value="C:plasma membrane"/>
    <property type="evidence" value="ECO:0007669"/>
    <property type="project" value="UniProtKB-SubCell"/>
</dbReference>
<evidence type="ECO:0000259" key="12">
    <source>
        <dbReference type="PROSITE" id="PS50262"/>
    </source>
</evidence>
<keyword evidence="10" id="KW-0297">G-protein coupled receptor</keyword>
<evidence type="ECO:0000256" key="5">
    <source>
        <dbReference type="ARBA" id="ARBA00022692"/>
    </source>
</evidence>
<dbReference type="Gene3D" id="1.20.1070.10">
    <property type="entry name" value="Rhodopsin 7-helix transmembrane proteins"/>
    <property type="match status" value="1"/>
</dbReference>
<dbReference type="InParanoid" id="G3SXY8"/>
<keyword evidence="4 11" id="KW-0716">Sensory transduction</keyword>
<feature type="transmembrane region" description="Helical" evidence="11">
    <location>
        <begin position="92"/>
        <end position="120"/>
    </location>
</feature>
<dbReference type="PANTHER" id="PTHR26453">
    <property type="entry name" value="OLFACTORY RECEPTOR"/>
    <property type="match status" value="1"/>
</dbReference>
<comment type="subcellular location">
    <subcellularLocation>
        <location evidence="2 11">Cell membrane</location>
        <topology evidence="2 11">Multi-pass membrane protein</topology>
    </subcellularLocation>
</comment>
<dbReference type="Ensembl" id="ENSLAFT00000006321.2">
    <property type="protein sequence ID" value="ENSLAFP00000005305.2"/>
    <property type="gene ID" value="ENSLAFG00000006323.2"/>
</dbReference>
<dbReference type="InterPro" id="IPR017452">
    <property type="entry name" value="GPCR_Rhodpsn_7TM"/>
</dbReference>
<dbReference type="GO" id="GO:0005654">
    <property type="term" value="C:nucleoplasm"/>
    <property type="evidence" value="ECO:0007669"/>
    <property type="project" value="UniProtKB-ARBA"/>
</dbReference>
<gene>
    <name evidence="13" type="primary">OR13D1</name>
</gene>
<proteinExistence type="inferred from homology"/>
<dbReference type="FunFam" id="1.20.1070.10:FF:000501">
    <property type="entry name" value="Olfactory receptor"/>
    <property type="match status" value="1"/>
</dbReference>
<dbReference type="AlphaFoldDB" id="G3SXY8"/>
<dbReference type="PRINTS" id="PR00245">
    <property type="entry name" value="OLFACTORYR"/>
</dbReference>
<dbReference type="FunCoup" id="G3SXY8">
    <property type="interactions" value="66"/>
</dbReference>
<dbReference type="SUPFAM" id="SSF81321">
    <property type="entry name" value="Family A G protein-coupled receptor-like"/>
    <property type="match status" value="1"/>
</dbReference>
<keyword evidence="10" id="KW-0675">Receptor</keyword>
<dbReference type="OMA" id="INVMSER"/>
<keyword evidence="7 11" id="KW-1133">Transmembrane helix</keyword>
<evidence type="ECO:0000256" key="7">
    <source>
        <dbReference type="ARBA" id="ARBA00022989"/>
    </source>
</evidence>
<evidence type="ECO:0000256" key="3">
    <source>
        <dbReference type="ARBA" id="ARBA00022475"/>
    </source>
</evidence>
<name>G3SXY8_LOXAF</name>
<dbReference type="PRINTS" id="PR00237">
    <property type="entry name" value="GPCRRHODOPSN"/>
</dbReference>
<dbReference type="InterPro" id="IPR000276">
    <property type="entry name" value="GPCR_Rhodpsn"/>
</dbReference>
<evidence type="ECO:0000256" key="9">
    <source>
        <dbReference type="ARBA" id="ARBA00023224"/>
    </source>
</evidence>
<dbReference type="STRING" id="9785.ENSLAFP00000005305"/>
<evidence type="ECO:0000256" key="4">
    <source>
        <dbReference type="ARBA" id="ARBA00022606"/>
    </source>
</evidence>
<evidence type="ECO:0000256" key="1">
    <source>
        <dbReference type="ARBA" id="ARBA00002936"/>
    </source>
</evidence>
<dbReference type="PROSITE" id="PS00237">
    <property type="entry name" value="G_PROTEIN_RECEP_F1_1"/>
    <property type="match status" value="1"/>
</dbReference>
<reference evidence="13 14" key="1">
    <citation type="submission" date="2009-06" db="EMBL/GenBank/DDBJ databases">
        <title>The Genome Sequence of Loxodonta africana (African elephant).</title>
        <authorList>
            <person name="Di Palma F."/>
            <person name="Heiman D."/>
            <person name="Young S."/>
            <person name="Johnson J."/>
            <person name="Lander E.S."/>
            <person name="Lindblad-Toh K."/>
        </authorList>
    </citation>
    <scope>NUCLEOTIDE SEQUENCE [LARGE SCALE GENOMIC DNA]</scope>
    <source>
        <strain evidence="13 14">Isolate ISIS603380</strain>
    </source>
</reference>
<evidence type="ECO:0000313" key="14">
    <source>
        <dbReference type="Proteomes" id="UP000007646"/>
    </source>
</evidence>
<evidence type="ECO:0000256" key="6">
    <source>
        <dbReference type="ARBA" id="ARBA00022725"/>
    </source>
</evidence>
<sequence length="314" mass="35408">MAIGNHSSVTEFFLVGLSQYPELQLSLFVLCLIMYLIILLGNSLLITISILDSRLHTPMYFFLGNLSFLDICYTTSTIPQMLITFGSERKSISFIGCVLQMVVSLGLGSTECVLLAMMAYDRYVAICNPLRYPIIMNRVLCMHMATWSWITGYLNSLVQTSFTMVLPFCGNNIIDHITCEIVALLKLVCSDITINILIMTVESIVLLMIPLTLIFISYVFILSSILRINSAEGRKKAFSTCSAHLTVVILFYGSALFMYMKPKSKDTKTSDEIIGLSYGVVTPMLNPIIYSLRNKEVKEAVMKVLNRHLHRWKI</sequence>
<evidence type="ECO:0000313" key="13">
    <source>
        <dbReference type="Ensembl" id="ENSLAFP00000005305.2"/>
    </source>
</evidence>
<comment type="similarity">
    <text evidence="10">Belongs to the G-protein coupled receptor 1 family.</text>
</comment>
<dbReference type="Pfam" id="PF13853">
    <property type="entry name" value="7tm_4"/>
    <property type="match status" value="1"/>
</dbReference>
<keyword evidence="5 10" id="KW-0812">Transmembrane</keyword>
<feature type="transmembrane region" description="Helical" evidence="11">
    <location>
        <begin position="204"/>
        <end position="226"/>
    </location>
</feature>
<feature type="transmembrane region" description="Helical" evidence="11">
    <location>
        <begin position="273"/>
        <end position="292"/>
    </location>
</feature>
<evidence type="ECO:0000256" key="2">
    <source>
        <dbReference type="ARBA" id="ARBA00004651"/>
    </source>
</evidence>
<dbReference type="Proteomes" id="UP000007646">
    <property type="component" value="Unassembled WGS sequence"/>
</dbReference>
<dbReference type="CDD" id="cd15430">
    <property type="entry name" value="7tmA_OR13-like"/>
    <property type="match status" value="1"/>
</dbReference>
<keyword evidence="14" id="KW-1185">Reference proteome</keyword>
<reference evidence="13" key="3">
    <citation type="submission" date="2025-09" db="UniProtKB">
        <authorList>
            <consortium name="Ensembl"/>
        </authorList>
    </citation>
    <scope>IDENTIFICATION</scope>
    <source>
        <strain evidence="13">Isolate ISIS603380</strain>
    </source>
</reference>
<keyword evidence="3 11" id="KW-1003">Cell membrane</keyword>
<keyword evidence="9 10" id="KW-0807">Transducer</keyword>
<evidence type="ECO:0000256" key="8">
    <source>
        <dbReference type="ARBA" id="ARBA00023136"/>
    </source>
</evidence>
<reference evidence="13" key="2">
    <citation type="submission" date="2025-08" db="UniProtKB">
        <authorList>
            <consortium name="Ensembl"/>
        </authorList>
    </citation>
    <scope>IDENTIFICATION</scope>
    <source>
        <strain evidence="13">Isolate ISIS603380</strain>
    </source>
</reference>
<feature type="transmembrane region" description="Helical" evidence="11">
    <location>
        <begin position="25"/>
        <end position="48"/>
    </location>
</feature>
<keyword evidence="8 11" id="KW-0472">Membrane</keyword>
<keyword evidence="6 11" id="KW-0552">Olfaction</keyword>
<dbReference type="PROSITE" id="PS50262">
    <property type="entry name" value="G_PROTEIN_RECEP_F1_2"/>
    <property type="match status" value="1"/>
</dbReference>
<dbReference type="GO" id="GO:0004984">
    <property type="term" value="F:olfactory receptor activity"/>
    <property type="evidence" value="ECO:0007669"/>
    <property type="project" value="InterPro"/>
</dbReference>
<feature type="transmembrane region" description="Helical" evidence="11">
    <location>
        <begin position="60"/>
        <end position="86"/>
    </location>
</feature>
<accession>G3SXY8</accession>
<evidence type="ECO:0000256" key="10">
    <source>
        <dbReference type="RuleBase" id="RU000688"/>
    </source>
</evidence>
<dbReference type="InterPro" id="IPR000725">
    <property type="entry name" value="Olfact_rcpt"/>
</dbReference>
<feature type="domain" description="G-protein coupled receptors family 1 profile" evidence="12">
    <location>
        <begin position="41"/>
        <end position="290"/>
    </location>
</feature>
<dbReference type="eggNOG" id="ENOG502SHWR">
    <property type="taxonomic scope" value="Eukaryota"/>
</dbReference>
<dbReference type="GeneTree" id="ENSGT01040000240406"/>
<dbReference type="GO" id="GO:0004930">
    <property type="term" value="F:G protein-coupled receptor activity"/>
    <property type="evidence" value="ECO:0007669"/>
    <property type="project" value="UniProtKB-KW"/>
</dbReference>